<name>A0A2S8Q5J5_9GAMM</name>
<sequence>MKIFTTDDLAAFIDDNSLTKEIANKLLKVYSLLAKNFLNINEKNLEGNLFIWSTNRGNM</sequence>
<evidence type="ECO:0000313" key="1">
    <source>
        <dbReference type="EMBL" id="PQQ27697.1"/>
    </source>
</evidence>
<protein>
    <submittedName>
        <fullName evidence="1">Uncharacterized protein</fullName>
    </submittedName>
</protein>
<accession>A0A2S8Q5J5</accession>
<reference evidence="1 2" key="1">
    <citation type="submission" date="2018-02" db="EMBL/GenBank/DDBJ databases">
        <title>Five New Genomes of Indian Photorhabdus Isolates TSA.</title>
        <authorList>
            <person name="Dubay B."/>
            <person name="Somvanshi V.S."/>
        </authorList>
    </citation>
    <scope>NUCLEOTIDE SEQUENCE [LARGE SCALE GENOMIC DNA]</scope>
    <source>
        <strain evidence="1 2">H1</strain>
    </source>
</reference>
<gene>
    <name evidence="1" type="ORF">C6H66_05965</name>
</gene>
<comment type="caution">
    <text evidence="1">The sequence shown here is derived from an EMBL/GenBank/DDBJ whole genome shotgun (WGS) entry which is preliminary data.</text>
</comment>
<dbReference type="AlphaFoldDB" id="A0A2S8Q5J5"/>
<evidence type="ECO:0000313" key="2">
    <source>
        <dbReference type="Proteomes" id="UP000239550"/>
    </source>
</evidence>
<dbReference type="Proteomes" id="UP000239550">
    <property type="component" value="Unassembled WGS sequence"/>
</dbReference>
<keyword evidence="2" id="KW-1185">Reference proteome</keyword>
<proteinExistence type="predicted"/>
<dbReference type="EMBL" id="PUWT01000014">
    <property type="protein sequence ID" value="PQQ27697.1"/>
    <property type="molecule type" value="Genomic_DNA"/>
</dbReference>
<organism evidence="1 2">
    <name type="scientific">Photorhabdus hindustanensis</name>
    <dbReference type="NCBI Taxonomy" id="2918802"/>
    <lineage>
        <taxon>Bacteria</taxon>
        <taxon>Pseudomonadati</taxon>
        <taxon>Pseudomonadota</taxon>
        <taxon>Gammaproteobacteria</taxon>
        <taxon>Enterobacterales</taxon>
        <taxon>Morganellaceae</taxon>
        <taxon>Photorhabdus</taxon>
    </lineage>
</organism>